<dbReference type="AlphaFoldDB" id="A0A086PED8"/>
<evidence type="ECO:0000313" key="2">
    <source>
        <dbReference type="Proteomes" id="UP000024284"/>
    </source>
</evidence>
<dbReference type="STRING" id="76947.GCA_002080435_01019"/>
<accession>A0A086PED8</accession>
<dbReference type="InterPro" id="IPR025683">
    <property type="entry name" value="Protein_beta"/>
</dbReference>
<dbReference type="eggNOG" id="ENOG502Z8BM">
    <property type="taxonomic scope" value="Bacteria"/>
</dbReference>
<dbReference type="Proteomes" id="UP000024284">
    <property type="component" value="Unassembled WGS sequence"/>
</dbReference>
<keyword evidence="2" id="KW-1185">Reference proteome</keyword>
<dbReference type="Pfam" id="PF14350">
    <property type="entry name" value="Beta_protein"/>
    <property type="match status" value="1"/>
</dbReference>
<dbReference type="RefSeq" id="WP_037461405.1">
    <property type="nucleotide sequence ID" value="NZ_BCZD01000001.1"/>
</dbReference>
<proteinExistence type="predicted"/>
<comment type="caution">
    <text evidence="1">The sequence shown here is derived from an EMBL/GenBank/DDBJ whole genome shotgun (WGS) entry which is preliminary data.</text>
</comment>
<dbReference type="OrthoDB" id="7475055at2"/>
<protein>
    <submittedName>
        <fullName evidence="1">Uncharacterized protein</fullName>
    </submittedName>
</protein>
<sequence length="359" mass="39910">MALRRFAEVPYLPFLSMRPAEMRALQELPNKTKDRLLPIVPLRPWTTSYQLQNALDRLNEAYGDRPTILAVGAEEPTSKARPVHGELAALRLPANGYSNWCDFIKSVDNGHFIPAVQIDDAAEIGEQVECFYELGRGLVVIVPKQGYLALPALAASISARTEGGVDTCFVLDEGISSKEPLQRAVFLVEHVNAIKSACPHACISVSASSFPDTFTTITRQEIFERTIFDLLIAQVGRDRMIYSDRGSARAERQRGGGGIPAPRIDYPQPGEWRFFRSEEEGFAGYQEQAQALLKLNPPIFDTLLRVWGTQMIERTASGDSAAIKTPARSTAVRINLHLQRQTFFNDPIGLYDTEDDWAG</sequence>
<reference evidence="1" key="1">
    <citation type="submission" date="2014-08" db="EMBL/GenBank/DDBJ databases">
        <title>Draft genome sequences of Sphingobium herbicidovorans.</title>
        <authorList>
            <person name="Gan H.M."/>
            <person name="Gan H.Y."/>
            <person name="Savka M.A."/>
        </authorList>
    </citation>
    <scope>NUCLEOTIDE SEQUENCE [LARGE SCALE GENOMIC DNA]</scope>
    <source>
        <strain evidence="1">NBRC 16415</strain>
    </source>
</reference>
<name>A0A086PED8_SPHHM</name>
<dbReference type="EMBL" id="JFZA02000001">
    <property type="protein sequence ID" value="KFG91756.1"/>
    <property type="molecule type" value="Genomic_DNA"/>
</dbReference>
<evidence type="ECO:0000313" key="1">
    <source>
        <dbReference type="EMBL" id="KFG91756.1"/>
    </source>
</evidence>
<organism evidence="1 2">
    <name type="scientific">Sphingobium herbicidovorans (strain ATCC 700291 / DSM 11019 / CCUG 56400 / KCTC 2939 / LMG 18315 / NBRC 16415 / MH)</name>
    <name type="common">Sphingomonas herbicidovorans</name>
    <dbReference type="NCBI Taxonomy" id="1219045"/>
    <lineage>
        <taxon>Bacteria</taxon>
        <taxon>Pseudomonadati</taxon>
        <taxon>Pseudomonadota</taxon>
        <taxon>Alphaproteobacteria</taxon>
        <taxon>Sphingomonadales</taxon>
        <taxon>Sphingomonadaceae</taxon>
        <taxon>Sphingobium</taxon>
    </lineage>
</organism>
<gene>
    <name evidence="1" type="ORF">BV98_000003</name>
</gene>